<sequence>MEKLDDTWNSRDLPFLIEIAQRLEANPHGPIWGHEAAAAVGLSEQQHQAATARLISAGYIEVQHLDQFEDITGISESAARAVGLWPTPETGLERMIAALEAIAANASDDDTRSRARKILEGFGGAGKQIAIATATAVVTGQIPT</sequence>
<reference evidence="1 2" key="1">
    <citation type="journal article" date="2015" name="Stand. Genomic Sci.">
        <title>Genomic Encyclopedia of Bacterial and Archaeal Type Strains, Phase III: the genomes of soil and plant-associated and newly described type strains.</title>
        <authorList>
            <person name="Whitman W.B."/>
            <person name="Woyke T."/>
            <person name="Klenk H.P."/>
            <person name="Zhou Y."/>
            <person name="Lilburn T.G."/>
            <person name="Beck B.J."/>
            <person name="De Vos P."/>
            <person name="Vandamme P."/>
            <person name="Eisen J.A."/>
            <person name="Garrity G."/>
            <person name="Hugenholtz P."/>
            <person name="Kyrpides N.C."/>
        </authorList>
    </citation>
    <scope>NUCLEOTIDE SEQUENCE [LARGE SCALE GENOMIC DNA]</scope>
    <source>
        <strain evidence="1 2">VKM Ac-2540</strain>
    </source>
</reference>
<proteinExistence type="predicted"/>
<gene>
    <name evidence="1" type="ORF">EV645_3992</name>
</gene>
<organism evidence="1 2">
    <name type="scientific">Kribbella rubisoli</name>
    <dbReference type="NCBI Taxonomy" id="3075929"/>
    <lineage>
        <taxon>Bacteria</taxon>
        <taxon>Bacillati</taxon>
        <taxon>Actinomycetota</taxon>
        <taxon>Actinomycetes</taxon>
        <taxon>Propionibacteriales</taxon>
        <taxon>Kribbellaceae</taxon>
        <taxon>Kribbella</taxon>
    </lineage>
</organism>
<comment type="caution">
    <text evidence="1">The sequence shown here is derived from an EMBL/GenBank/DDBJ whole genome shotgun (WGS) entry which is preliminary data.</text>
</comment>
<evidence type="ECO:0000313" key="2">
    <source>
        <dbReference type="Proteomes" id="UP000292027"/>
    </source>
</evidence>
<name>A0A4Q7X0P2_9ACTN</name>
<dbReference type="AlphaFoldDB" id="A0A4Q7X0P2"/>
<evidence type="ECO:0000313" key="1">
    <source>
        <dbReference type="EMBL" id="RZU16427.1"/>
    </source>
</evidence>
<dbReference type="RefSeq" id="WP_130445338.1">
    <property type="nucleotide sequence ID" value="NZ_SHKR01000012.1"/>
</dbReference>
<accession>A0A4Q7X0P2</accession>
<protein>
    <submittedName>
        <fullName evidence="1">Uncharacterized protein</fullName>
    </submittedName>
</protein>
<dbReference type="OrthoDB" id="4872000at2"/>
<dbReference type="Proteomes" id="UP000292027">
    <property type="component" value="Unassembled WGS sequence"/>
</dbReference>
<keyword evidence="2" id="KW-1185">Reference proteome</keyword>
<dbReference type="EMBL" id="SHKR01000012">
    <property type="protein sequence ID" value="RZU16427.1"/>
    <property type="molecule type" value="Genomic_DNA"/>
</dbReference>